<evidence type="ECO:0000256" key="1">
    <source>
        <dbReference type="ARBA" id="ARBA00022603"/>
    </source>
</evidence>
<sequence>MVNHVFSHLTEAAFKIPLHQSSVTAWQGHIPFAFWCLDQWRPKNFVELGTHLGDSYFAFCQAAKENATGTQCYAVDSWQGDAHTGPYDSTIYEHVQQHNQQHYQDFSHLLRMNFDSALEKFADRSIDLLHIDGLHTYEAVAHDFNTWLPKMSERGIILCHDSNVYEKDFGVWQLMREIETSYPHFHFYHSFGLSIFFVGENPPETARWLQEISAHDGDQWRMIFSHLGGCVVQRAEAFFQQMHFQQELQKRDSINQNLATAPTNPA</sequence>
<evidence type="ECO:0000313" key="4">
    <source>
        <dbReference type="Proteomes" id="UP000095008"/>
    </source>
</evidence>
<dbReference type="InterPro" id="IPR029063">
    <property type="entry name" value="SAM-dependent_MTases_sf"/>
</dbReference>
<evidence type="ECO:0000313" key="3">
    <source>
        <dbReference type="EMBL" id="OCX74194.1"/>
    </source>
</evidence>
<reference evidence="3" key="1">
    <citation type="journal article" date="2016" name="Int. J. Mol. Sci.">
        <title>Comparative genomics of the extreme acidophile Acidithiobacillus thiooxidans reveals intraspecific divergence and niche adaptation.</title>
        <authorList>
            <person name="Zhang X."/>
            <person name="Feng X."/>
            <person name="Tao J."/>
            <person name="Ma L."/>
            <person name="Xiao Y."/>
            <person name="Liang Y."/>
            <person name="Liu X."/>
            <person name="Yin H."/>
        </authorList>
    </citation>
    <scope>NUCLEOTIDE SEQUENCE [LARGE SCALE GENOMIC DNA]</scope>
    <source>
        <strain evidence="3">DXS-W</strain>
    </source>
</reference>
<evidence type="ECO:0000256" key="2">
    <source>
        <dbReference type="ARBA" id="ARBA00022679"/>
    </source>
</evidence>
<dbReference type="AlphaFoldDB" id="A0A1C2IDX1"/>
<accession>A0A1C2IDX1</accession>
<dbReference type="GO" id="GO:0032259">
    <property type="term" value="P:methylation"/>
    <property type="evidence" value="ECO:0007669"/>
    <property type="project" value="UniProtKB-KW"/>
</dbReference>
<keyword evidence="4" id="KW-1185">Reference proteome</keyword>
<organism evidence="3 4">
    <name type="scientific">Acidithiobacillus thiooxidans</name>
    <name type="common">Thiobacillus thiooxidans</name>
    <dbReference type="NCBI Taxonomy" id="930"/>
    <lineage>
        <taxon>Bacteria</taxon>
        <taxon>Pseudomonadati</taxon>
        <taxon>Pseudomonadota</taxon>
        <taxon>Acidithiobacillia</taxon>
        <taxon>Acidithiobacillales</taxon>
        <taxon>Acidithiobacillaceae</taxon>
        <taxon>Acidithiobacillus</taxon>
    </lineage>
</organism>
<dbReference type="Proteomes" id="UP000095008">
    <property type="component" value="Unassembled WGS sequence"/>
</dbReference>
<dbReference type="RefSeq" id="WP_065973758.1">
    <property type="nucleotide sequence ID" value="NZ_LWRY01000044.1"/>
</dbReference>
<protein>
    <recommendedName>
        <fullName evidence="5">Class I SAM-dependent methyltransferase</fullName>
    </recommendedName>
</protein>
<dbReference type="GO" id="GO:0008168">
    <property type="term" value="F:methyltransferase activity"/>
    <property type="evidence" value="ECO:0007669"/>
    <property type="project" value="UniProtKB-KW"/>
</dbReference>
<dbReference type="GO" id="GO:0071770">
    <property type="term" value="P:DIM/DIP cell wall layer assembly"/>
    <property type="evidence" value="ECO:0007669"/>
    <property type="project" value="TreeGrafter"/>
</dbReference>
<proteinExistence type="predicted"/>
<dbReference type="Gene3D" id="3.40.50.150">
    <property type="entry name" value="Vaccinia Virus protein VP39"/>
    <property type="match status" value="1"/>
</dbReference>
<keyword evidence="1" id="KW-0489">Methyltransferase</keyword>
<dbReference type="EMBL" id="LWRY01000044">
    <property type="protein sequence ID" value="OCX74194.1"/>
    <property type="molecule type" value="Genomic_DNA"/>
</dbReference>
<gene>
    <name evidence="3" type="ORF">A6M23_06385</name>
</gene>
<dbReference type="GO" id="GO:0005886">
    <property type="term" value="C:plasma membrane"/>
    <property type="evidence" value="ECO:0007669"/>
    <property type="project" value="TreeGrafter"/>
</dbReference>
<keyword evidence="2" id="KW-0808">Transferase</keyword>
<dbReference type="OrthoDB" id="7068720at2"/>
<dbReference type="PANTHER" id="PTHR40048">
    <property type="entry name" value="RHAMNOSYL O-METHYLTRANSFERASE"/>
    <property type="match status" value="1"/>
</dbReference>
<dbReference type="Pfam" id="PF13578">
    <property type="entry name" value="Methyltransf_24"/>
    <property type="match status" value="1"/>
</dbReference>
<comment type="caution">
    <text evidence="3">The sequence shown here is derived from an EMBL/GenBank/DDBJ whole genome shotgun (WGS) entry which is preliminary data.</text>
</comment>
<evidence type="ECO:0008006" key="5">
    <source>
        <dbReference type="Google" id="ProtNLM"/>
    </source>
</evidence>
<dbReference type="PANTHER" id="PTHR40048:SF1">
    <property type="entry name" value="RHAMNOSYL O-METHYLTRANSFERASE"/>
    <property type="match status" value="1"/>
</dbReference>
<dbReference type="SUPFAM" id="SSF53335">
    <property type="entry name" value="S-adenosyl-L-methionine-dependent methyltransferases"/>
    <property type="match status" value="1"/>
</dbReference>
<name>A0A1C2IDX1_ACITH</name>